<evidence type="ECO:0000313" key="2">
    <source>
        <dbReference type="Proteomes" id="UP001146120"/>
    </source>
</evidence>
<evidence type="ECO:0000313" key="1">
    <source>
        <dbReference type="EMBL" id="DBA03815.1"/>
    </source>
</evidence>
<comment type="caution">
    <text evidence="1">The sequence shown here is derived from an EMBL/GenBank/DDBJ whole genome shotgun (WGS) entry which is preliminary data.</text>
</comment>
<dbReference type="Proteomes" id="UP001146120">
    <property type="component" value="Unassembled WGS sequence"/>
</dbReference>
<accession>A0AAV2ZI10</accession>
<reference evidence="1" key="2">
    <citation type="journal article" date="2023" name="Microbiol Resour">
        <title>Decontamination and Annotation of the Draft Genome Sequence of the Oomycete Lagenidium giganteum ARSEF 373.</title>
        <authorList>
            <person name="Morgan W.R."/>
            <person name="Tartar A."/>
        </authorList>
    </citation>
    <scope>NUCLEOTIDE SEQUENCE</scope>
    <source>
        <strain evidence="1">ARSEF 373</strain>
    </source>
</reference>
<proteinExistence type="predicted"/>
<protein>
    <submittedName>
        <fullName evidence="1">Uncharacterized protein</fullName>
    </submittedName>
</protein>
<dbReference type="AlphaFoldDB" id="A0AAV2ZI10"/>
<sequence>MGPFKRKLQIEQLTSQRGKPLRNRLLALRKVPTDEKRRAIARKSIKAWVSNSEETVRRAWEKAKLLYYDKRCV</sequence>
<gene>
    <name evidence="1" type="ORF">N0F65_005705</name>
</gene>
<keyword evidence="2" id="KW-1185">Reference proteome</keyword>
<dbReference type="EMBL" id="DAKRPA010000015">
    <property type="protein sequence ID" value="DBA03815.1"/>
    <property type="molecule type" value="Genomic_DNA"/>
</dbReference>
<name>A0AAV2ZI10_9STRA</name>
<reference evidence="1" key="1">
    <citation type="submission" date="2022-11" db="EMBL/GenBank/DDBJ databases">
        <authorList>
            <person name="Morgan W.R."/>
            <person name="Tartar A."/>
        </authorList>
    </citation>
    <scope>NUCLEOTIDE SEQUENCE</scope>
    <source>
        <strain evidence="1">ARSEF 373</strain>
    </source>
</reference>
<organism evidence="1 2">
    <name type="scientific">Lagenidium giganteum</name>
    <dbReference type="NCBI Taxonomy" id="4803"/>
    <lineage>
        <taxon>Eukaryota</taxon>
        <taxon>Sar</taxon>
        <taxon>Stramenopiles</taxon>
        <taxon>Oomycota</taxon>
        <taxon>Peronosporomycetes</taxon>
        <taxon>Pythiales</taxon>
        <taxon>Pythiaceae</taxon>
    </lineage>
</organism>